<dbReference type="InterPro" id="IPR039426">
    <property type="entry name" value="TonB-dep_rcpt-like"/>
</dbReference>
<feature type="chain" id="PRO_5042594426" evidence="8">
    <location>
        <begin position="25"/>
        <end position="1027"/>
    </location>
</feature>
<comment type="similarity">
    <text evidence="7">Belongs to the TonB-dependent receptor family.</text>
</comment>
<evidence type="ECO:0000256" key="8">
    <source>
        <dbReference type="SAM" id="SignalP"/>
    </source>
</evidence>
<gene>
    <name evidence="10" type="ORF">P0Y53_23740</name>
</gene>
<dbReference type="Pfam" id="PF13620">
    <property type="entry name" value="CarboxypepD_reg"/>
    <property type="match status" value="1"/>
</dbReference>
<evidence type="ECO:0000256" key="2">
    <source>
        <dbReference type="ARBA" id="ARBA00022448"/>
    </source>
</evidence>
<dbReference type="InterPro" id="IPR008969">
    <property type="entry name" value="CarboxyPept-like_regulatory"/>
</dbReference>
<dbReference type="AlphaFoldDB" id="A0AAJ5WP29"/>
<dbReference type="InterPro" id="IPR023996">
    <property type="entry name" value="TonB-dep_OMP_SusC/RagA"/>
</dbReference>
<evidence type="ECO:0000256" key="1">
    <source>
        <dbReference type="ARBA" id="ARBA00004571"/>
    </source>
</evidence>
<dbReference type="Gene3D" id="2.60.40.1120">
    <property type="entry name" value="Carboxypeptidase-like, regulatory domain"/>
    <property type="match status" value="1"/>
</dbReference>
<sequence>MKRMSKFMLLSLLLVIGLSAVAQKAVMKGTVLDDDDNPLENVTVEARLAGDTTGLVTRTDDKGLFVFNNLKADRKYDFRFSSVGFEGYRIGSFLVVGGDNNSLLVRLKEQMKLLEDVVVMGYGTARKKDLTGAIGTVQGEELLERQTTQISSALQGILPGVTVTRSSSAPGAGATVRVRGITSMRNNGPLIIVDGVPVNSINDINPNDVENISVLKDAASASIYGARAAAGVVLITTKRGKGGKISIEYNYNHARDYASDMPDYADAVTYMKIVNEREWNQSGAVAGANEFSIYDEELINNYWALNKQNPDQYPNTDWVGLILKNNVPRQNHQLSFSKGGTRVSVAYDNVDGLFKNNLDWKRYMIRANNSINFAKWLEATVDIQLRATDAINPVFSPSNQMRYAAPVYAGLYSDGRMAGGKDGTNPYGLMMEGGRVKTSNYLFNGKFALNLKPIKDVTVTGVFAPIYNFEKAKSFSNRVPYYAQWDETEVSGYLEGSNNQNLVEDRNDNHSYTTQVFANYNKSFGGHNLNLMAGYEGYYYFYESVMASRNQFALPYYPYLTAGPGDLKDNDGDAYENAYKSAFGRIMYNWKSKYLFQLNVRRDGSSRFHQDHRWGTFPSMSAGWVVSEESFVKNNLPFISSLKLRGSWGQLGDERIGNYTYQSYIEFNNPTLYVGSTPSAVQGASAYQYAIKNNTWETTTTTNIGIDLGLFNDRLHVTGDYYRKNTKDMLIQVNIPLFMGYTDPYQNVGEMQTKGWDLNLGWQDKIGELSYGVNVNVFDYKSVMGYIRNTQQDNKSDWTLVREGDEYLSYYGYLSDGIYQVGDELGATTSSVVGPGDVRYKDISGPDGKPDGIINDYDRVALGGSLPRFNFGGRLNLEYKGFDFMLIFQGVGKTNSIMTTQMSQPVRGDWYNVPQIIVGNYWSHYNTEEQNRKVSYPRIMRDANANNYAASDFWLFDGSYFRIKNISLGYTLPQNTISRLHLNNVRFYVSLQDFFTRSKFPKGWDPEVSSTGYPITKSVLFGVNVKL</sequence>
<organism evidence="10 11">
    <name type="scientific">Candidatus Pseudobacter hemicellulosilyticus</name>
    <dbReference type="NCBI Taxonomy" id="3121375"/>
    <lineage>
        <taxon>Bacteria</taxon>
        <taxon>Pseudomonadati</taxon>
        <taxon>Bacteroidota</taxon>
        <taxon>Chitinophagia</taxon>
        <taxon>Chitinophagales</taxon>
        <taxon>Chitinophagaceae</taxon>
        <taxon>Pseudobacter</taxon>
    </lineage>
</organism>
<dbReference type="SUPFAM" id="SSF49464">
    <property type="entry name" value="Carboxypeptidase regulatory domain-like"/>
    <property type="match status" value="1"/>
</dbReference>
<dbReference type="PROSITE" id="PS52016">
    <property type="entry name" value="TONB_DEPENDENT_REC_3"/>
    <property type="match status" value="1"/>
</dbReference>
<keyword evidence="10" id="KW-0675">Receptor</keyword>
<dbReference type="Gene3D" id="2.40.170.20">
    <property type="entry name" value="TonB-dependent receptor, beta-barrel domain"/>
    <property type="match status" value="1"/>
</dbReference>
<keyword evidence="8" id="KW-0732">Signal</keyword>
<dbReference type="NCBIfam" id="TIGR04057">
    <property type="entry name" value="SusC_RagA_signa"/>
    <property type="match status" value="1"/>
</dbReference>
<keyword evidence="4 7" id="KW-0812">Transmembrane</keyword>
<dbReference type="InterPro" id="IPR012910">
    <property type="entry name" value="Plug_dom"/>
</dbReference>
<dbReference type="SUPFAM" id="SSF56935">
    <property type="entry name" value="Porins"/>
    <property type="match status" value="1"/>
</dbReference>
<dbReference type="InterPro" id="IPR023997">
    <property type="entry name" value="TonB-dep_OMP_SusC/RagA_CS"/>
</dbReference>
<keyword evidence="5 7" id="KW-0472">Membrane</keyword>
<dbReference type="Gene3D" id="2.170.130.10">
    <property type="entry name" value="TonB-dependent receptor, plug domain"/>
    <property type="match status" value="1"/>
</dbReference>
<keyword evidence="3 7" id="KW-1134">Transmembrane beta strand</keyword>
<dbReference type="NCBIfam" id="TIGR04056">
    <property type="entry name" value="OMP_RagA_SusC"/>
    <property type="match status" value="1"/>
</dbReference>
<evidence type="ECO:0000256" key="4">
    <source>
        <dbReference type="ARBA" id="ARBA00022692"/>
    </source>
</evidence>
<evidence type="ECO:0000256" key="7">
    <source>
        <dbReference type="PROSITE-ProRule" id="PRU01360"/>
    </source>
</evidence>
<proteinExistence type="inferred from homology"/>
<comment type="subcellular location">
    <subcellularLocation>
        <location evidence="1 7">Cell outer membrane</location>
        <topology evidence="1 7">Multi-pass membrane protein</topology>
    </subcellularLocation>
</comment>
<keyword evidence="2 7" id="KW-0813">Transport</keyword>
<feature type="domain" description="TonB-dependent receptor plug" evidence="9">
    <location>
        <begin position="127"/>
        <end position="232"/>
    </location>
</feature>
<evidence type="ECO:0000313" key="11">
    <source>
        <dbReference type="Proteomes" id="UP001220610"/>
    </source>
</evidence>
<evidence type="ECO:0000256" key="5">
    <source>
        <dbReference type="ARBA" id="ARBA00023136"/>
    </source>
</evidence>
<accession>A0AAJ5WP29</accession>
<evidence type="ECO:0000256" key="3">
    <source>
        <dbReference type="ARBA" id="ARBA00022452"/>
    </source>
</evidence>
<dbReference type="InterPro" id="IPR036942">
    <property type="entry name" value="Beta-barrel_TonB_sf"/>
</dbReference>
<dbReference type="GO" id="GO:0009279">
    <property type="term" value="C:cell outer membrane"/>
    <property type="evidence" value="ECO:0007669"/>
    <property type="project" value="UniProtKB-SubCell"/>
</dbReference>
<dbReference type="Pfam" id="PF07715">
    <property type="entry name" value="Plug"/>
    <property type="match status" value="1"/>
</dbReference>
<evidence type="ECO:0000256" key="6">
    <source>
        <dbReference type="ARBA" id="ARBA00023237"/>
    </source>
</evidence>
<reference evidence="10" key="1">
    <citation type="submission" date="2023-03" db="EMBL/GenBank/DDBJ databases">
        <title>Andean soil-derived lignocellulolytic bacterial consortium as a source of novel taxa and putative plastic-active enzymes.</title>
        <authorList>
            <person name="Diaz-Garcia L."/>
            <person name="Chuvochina M."/>
            <person name="Feuerriegel G."/>
            <person name="Bunk B."/>
            <person name="Sproer C."/>
            <person name="Streit W.R."/>
            <person name="Rodriguez L.M."/>
            <person name="Overmann J."/>
            <person name="Jimenez D.J."/>
        </authorList>
    </citation>
    <scope>NUCLEOTIDE SEQUENCE</scope>
    <source>
        <strain evidence="10">MAG 7</strain>
    </source>
</reference>
<name>A0AAJ5WP29_9BACT</name>
<keyword evidence="6 7" id="KW-0998">Cell outer membrane</keyword>
<dbReference type="Proteomes" id="UP001220610">
    <property type="component" value="Chromosome"/>
</dbReference>
<dbReference type="InterPro" id="IPR037066">
    <property type="entry name" value="Plug_dom_sf"/>
</dbReference>
<evidence type="ECO:0000313" key="10">
    <source>
        <dbReference type="EMBL" id="WEK35516.1"/>
    </source>
</evidence>
<feature type="signal peptide" evidence="8">
    <location>
        <begin position="1"/>
        <end position="24"/>
    </location>
</feature>
<dbReference type="EMBL" id="CP119311">
    <property type="protein sequence ID" value="WEK35516.1"/>
    <property type="molecule type" value="Genomic_DNA"/>
</dbReference>
<evidence type="ECO:0000259" key="9">
    <source>
        <dbReference type="Pfam" id="PF07715"/>
    </source>
</evidence>
<protein>
    <submittedName>
        <fullName evidence="10">TonB-dependent receptor</fullName>
    </submittedName>
</protein>